<evidence type="ECO:0000256" key="1">
    <source>
        <dbReference type="RuleBase" id="RU000408"/>
    </source>
</evidence>
<feature type="region of interest" description="Disordered" evidence="2">
    <location>
        <begin position="75"/>
        <end position="105"/>
    </location>
</feature>
<dbReference type="InterPro" id="IPR012340">
    <property type="entry name" value="NA-bd_OB-fold"/>
</dbReference>
<protein>
    <recommendedName>
        <fullName evidence="3">CSD domain-containing protein</fullName>
    </recommendedName>
</protein>
<dbReference type="EMBL" id="BAAAYU010000001">
    <property type="protein sequence ID" value="GAA3629851.1"/>
    <property type="molecule type" value="Genomic_DNA"/>
</dbReference>
<evidence type="ECO:0000313" key="4">
    <source>
        <dbReference type="EMBL" id="GAA3629851.1"/>
    </source>
</evidence>
<comment type="caution">
    <text evidence="4">The sequence shown here is derived from an EMBL/GenBank/DDBJ whole genome shotgun (WGS) entry which is preliminary data.</text>
</comment>
<feature type="domain" description="CSD" evidence="3">
    <location>
        <begin position="105"/>
        <end position="170"/>
    </location>
</feature>
<name>A0ABP7ADF9_9MICO</name>
<evidence type="ECO:0000313" key="5">
    <source>
        <dbReference type="Proteomes" id="UP001501697"/>
    </source>
</evidence>
<evidence type="ECO:0000256" key="2">
    <source>
        <dbReference type="SAM" id="MobiDB-lite"/>
    </source>
</evidence>
<sequence>MISTTPVPGSALDWRQADDDVYVATTAGEYAGFVGVTASGFEAHSAIGADLGVHPTRELAFDAVDVASHFAKASRPARSLRPSRTFRGGAPGRSRGPSTRRKDTMATGTVKWFNSEKGYGFIAPDDGGADLFAHFSAITGDGFKDLRETQKVEFDAERGPKGMQAANIRPL</sequence>
<comment type="subcellular location">
    <subcellularLocation>
        <location evidence="1">Cytoplasm</location>
    </subcellularLocation>
</comment>
<evidence type="ECO:0000259" key="3">
    <source>
        <dbReference type="PROSITE" id="PS51857"/>
    </source>
</evidence>
<dbReference type="Gene3D" id="2.40.50.140">
    <property type="entry name" value="Nucleic acid-binding proteins"/>
    <property type="match status" value="1"/>
</dbReference>
<gene>
    <name evidence="4" type="ORF">GCM10022200_10720</name>
</gene>
<dbReference type="InterPro" id="IPR050181">
    <property type="entry name" value="Cold_shock_domain"/>
</dbReference>
<dbReference type="SMART" id="SM00357">
    <property type="entry name" value="CSP"/>
    <property type="match status" value="1"/>
</dbReference>
<keyword evidence="5" id="KW-1185">Reference proteome</keyword>
<accession>A0ABP7ADF9</accession>
<reference evidence="5" key="1">
    <citation type="journal article" date="2019" name="Int. J. Syst. Evol. Microbiol.">
        <title>The Global Catalogue of Microorganisms (GCM) 10K type strain sequencing project: providing services to taxonomists for standard genome sequencing and annotation.</title>
        <authorList>
            <consortium name="The Broad Institute Genomics Platform"/>
            <consortium name="The Broad Institute Genome Sequencing Center for Infectious Disease"/>
            <person name="Wu L."/>
            <person name="Ma J."/>
        </authorList>
    </citation>
    <scope>NUCLEOTIDE SEQUENCE [LARGE SCALE GENOMIC DNA]</scope>
    <source>
        <strain evidence="5">JCM 16544</strain>
    </source>
</reference>
<proteinExistence type="predicted"/>
<dbReference type="Proteomes" id="UP001501697">
    <property type="component" value="Unassembled WGS sequence"/>
</dbReference>
<dbReference type="SUPFAM" id="SSF50249">
    <property type="entry name" value="Nucleic acid-binding proteins"/>
    <property type="match status" value="1"/>
</dbReference>
<dbReference type="InterPro" id="IPR002059">
    <property type="entry name" value="CSP_DNA-bd"/>
</dbReference>
<dbReference type="Pfam" id="PF00313">
    <property type="entry name" value="CSD"/>
    <property type="match status" value="1"/>
</dbReference>
<dbReference type="PROSITE" id="PS00352">
    <property type="entry name" value="CSD_1"/>
    <property type="match status" value="1"/>
</dbReference>
<dbReference type="PRINTS" id="PR00050">
    <property type="entry name" value="COLDSHOCK"/>
</dbReference>
<dbReference type="InterPro" id="IPR019844">
    <property type="entry name" value="CSD_CS"/>
</dbReference>
<dbReference type="InterPro" id="IPR011129">
    <property type="entry name" value="CSD"/>
</dbReference>
<dbReference type="CDD" id="cd04458">
    <property type="entry name" value="CSP_CDS"/>
    <property type="match status" value="1"/>
</dbReference>
<dbReference type="PROSITE" id="PS51857">
    <property type="entry name" value="CSD_2"/>
    <property type="match status" value="1"/>
</dbReference>
<organism evidence="4 5">
    <name type="scientific">Microbacterium awajiense</name>
    <dbReference type="NCBI Taxonomy" id="415214"/>
    <lineage>
        <taxon>Bacteria</taxon>
        <taxon>Bacillati</taxon>
        <taxon>Actinomycetota</taxon>
        <taxon>Actinomycetes</taxon>
        <taxon>Micrococcales</taxon>
        <taxon>Microbacteriaceae</taxon>
        <taxon>Microbacterium</taxon>
    </lineage>
</organism>
<dbReference type="PANTHER" id="PTHR11544">
    <property type="entry name" value="COLD SHOCK DOMAIN CONTAINING PROTEINS"/>
    <property type="match status" value="1"/>
</dbReference>